<organism evidence="1">
    <name type="scientific">bioreactor metagenome</name>
    <dbReference type="NCBI Taxonomy" id="1076179"/>
    <lineage>
        <taxon>unclassified sequences</taxon>
        <taxon>metagenomes</taxon>
        <taxon>ecological metagenomes</taxon>
    </lineage>
</organism>
<comment type="caution">
    <text evidence="1">The sequence shown here is derived from an EMBL/GenBank/DDBJ whole genome shotgun (WGS) entry which is preliminary data.</text>
</comment>
<protein>
    <recommendedName>
        <fullName evidence="2">Peptidase M23 domain-containing protein</fullName>
    </recommendedName>
</protein>
<dbReference type="AlphaFoldDB" id="A0A645JWG5"/>
<sequence>MCGNTTGGTWSSTWTTKVNALYNALFNQTASQARAYYNLYGAMYSNTVSPISYRGKFHTGIDMTYSSGCNVYAPISGTIKGIDRTTWGTVYIEKSSGVNIVS</sequence>
<dbReference type="EMBL" id="VSSQ01143107">
    <property type="protein sequence ID" value="MPN63533.1"/>
    <property type="molecule type" value="Genomic_DNA"/>
</dbReference>
<reference evidence="1" key="1">
    <citation type="submission" date="2019-08" db="EMBL/GenBank/DDBJ databases">
        <authorList>
            <person name="Kucharzyk K."/>
            <person name="Murdoch R.W."/>
            <person name="Higgins S."/>
            <person name="Loffler F."/>
        </authorList>
    </citation>
    <scope>NUCLEOTIDE SEQUENCE</scope>
</reference>
<name>A0A645JWG5_9ZZZZ</name>
<evidence type="ECO:0008006" key="2">
    <source>
        <dbReference type="Google" id="ProtNLM"/>
    </source>
</evidence>
<accession>A0A645JWG5</accession>
<dbReference type="SUPFAM" id="SSF51261">
    <property type="entry name" value="Duplicated hybrid motif"/>
    <property type="match status" value="1"/>
</dbReference>
<dbReference type="InterPro" id="IPR011055">
    <property type="entry name" value="Dup_hybrid_motif"/>
</dbReference>
<evidence type="ECO:0000313" key="1">
    <source>
        <dbReference type="EMBL" id="MPN63533.1"/>
    </source>
</evidence>
<gene>
    <name evidence="1" type="ORF">SDC9_211297</name>
</gene>
<dbReference type="Gene3D" id="2.70.70.10">
    <property type="entry name" value="Glucose Permease (Domain IIA)"/>
    <property type="match status" value="1"/>
</dbReference>
<proteinExistence type="predicted"/>